<evidence type="ECO:0000256" key="13">
    <source>
        <dbReference type="ARBA" id="ARBA00023180"/>
    </source>
</evidence>
<feature type="domain" description="DUF5927" evidence="15">
    <location>
        <begin position="272"/>
        <end position="557"/>
    </location>
</feature>
<dbReference type="RefSeq" id="WP_242008046.1">
    <property type="nucleotide sequence ID" value="NZ_VLKU01000005.1"/>
</dbReference>
<dbReference type="GO" id="GO:0030158">
    <property type="term" value="F:protein xylosyltransferase activity"/>
    <property type="evidence" value="ECO:0007669"/>
    <property type="project" value="InterPro"/>
</dbReference>
<name>A0A562NQ64_9RHOB</name>
<dbReference type="GO" id="GO:0015012">
    <property type="term" value="P:heparan sulfate proteoglycan biosynthetic process"/>
    <property type="evidence" value="ECO:0007669"/>
    <property type="project" value="TreeGrafter"/>
</dbReference>
<dbReference type="EMBL" id="VLKU01000005">
    <property type="protein sequence ID" value="TWI34347.1"/>
    <property type="molecule type" value="Genomic_DNA"/>
</dbReference>
<keyword evidence="5" id="KW-0812">Transmembrane</keyword>
<dbReference type="InterPro" id="IPR003406">
    <property type="entry name" value="Glyco_trans_14"/>
</dbReference>
<proteinExistence type="predicted"/>
<evidence type="ECO:0000256" key="3">
    <source>
        <dbReference type="ARBA" id="ARBA00022676"/>
    </source>
</evidence>
<reference evidence="16 17" key="1">
    <citation type="journal article" date="2015" name="Stand. Genomic Sci.">
        <title>Genomic Encyclopedia of Bacterial and Archaeal Type Strains, Phase III: the genomes of soil and plant-associated and newly described type strains.</title>
        <authorList>
            <person name="Whitman W.B."/>
            <person name="Woyke T."/>
            <person name="Klenk H.P."/>
            <person name="Zhou Y."/>
            <person name="Lilburn T.G."/>
            <person name="Beck B.J."/>
            <person name="De Vos P."/>
            <person name="Vandamme P."/>
            <person name="Eisen J.A."/>
            <person name="Garrity G."/>
            <person name="Hugenholtz P."/>
            <person name="Kyrpides N.C."/>
        </authorList>
    </citation>
    <scope>NUCLEOTIDE SEQUENCE [LARGE SCALE GENOMIC DNA]</scope>
    <source>
        <strain evidence="16 17">CGMCC 1.5364</strain>
    </source>
</reference>
<comment type="caution">
    <text evidence="16">The sequence shown here is derived from an EMBL/GenBank/DDBJ whole genome shotgun (WGS) entry which is preliminary data.</text>
</comment>
<keyword evidence="10" id="KW-0333">Golgi apparatus</keyword>
<dbReference type="InterPro" id="IPR043538">
    <property type="entry name" value="XYLT"/>
</dbReference>
<organism evidence="16 17">
    <name type="scientific">Paracoccus sulfuroxidans</name>
    <dbReference type="NCBI Taxonomy" id="384678"/>
    <lineage>
        <taxon>Bacteria</taxon>
        <taxon>Pseudomonadati</taxon>
        <taxon>Pseudomonadota</taxon>
        <taxon>Alphaproteobacteria</taxon>
        <taxon>Rhodobacterales</taxon>
        <taxon>Paracoccaceae</taxon>
        <taxon>Paracoccus</taxon>
    </lineage>
</organism>
<evidence type="ECO:0000256" key="1">
    <source>
        <dbReference type="ARBA" id="ARBA00004323"/>
    </source>
</evidence>
<evidence type="ECO:0000256" key="7">
    <source>
        <dbReference type="ARBA" id="ARBA00022824"/>
    </source>
</evidence>
<evidence type="ECO:0000256" key="2">
    <source>
        <dbReference type="ARBA" id="ARBA00004648"/>
    </source>
</evidence>
<evidence type="ECO:0000256" key="9">
    <source>
        <dbReference type="ARBA" id="ARBA00022989"/>
    </source>
</evidence>
<sequence length="562" mass="64022">MSGDAPIRLGTIMLCHNELGIAARMARTWAEQEVAVAVHVDRKTQGAQVDQMRAELSDLPNVIFSRRRVCEWGRFSLVQATQDAASALLQQFPDLTHVMVVSGSCLPLRPIQDLRAFLALHPNRDFIESVTAEDVGWTVGGLNEERFTLRFPFSYTRHRQLFDRYVDLQRRLRYRRRIPQGLVPHLGSQWWCLTRATLTAILDDPRRSEYDHYFSRVWIPDESYFQTLARHHSCSIESRSLTLSKFDGQGKPYVFYDDHCQILEESRCFVARKIWPLAEGLYRHFPRPVEDQPSPAEPQPLRLDRLVNMAVARRNQGRPGLYMQSRFPHMNHESGKTAAPYALMQGFADLFPDFEDWLATRVDADVHGHLFALHGAEFAGRGAIGPGGLPDSAQMRDLDPRGFLANLVRSTARTQIWQYSPRDEQTLNWFVATDPNATQFVITGAWAVPLLYSGMPFDDIRRVAAILQRTELEQMRIMNSVWQKARTHIWTLADFAARPAGVLSQTLRQLGGDGEAVTELPQMRDLQGMGRFLQRLRNAGLQPQLMGDFPATDDGPAAERES</sequence>
<evidence type="ECO:0000256" key="12">
    <source>
        <dbReference type="ARBA" id="ARBA00023157"/>
    </source>
</evidence>
<evidence type="ECO:0000256" key="6">
    <source>
        <dbReference type="ARBA" id="ARBA00022723"/>
    </source>
</evidence>
<dbReference type="PANTHER" id="PTHR46025:SF3">
    <property type="entry name" value="XYLOSYLTRANSFERASE OXT"/>
    <property type="match status" value="1"/>
</dbReference>
<keyword evidence="7" id="KW-0256">Endoplasmic reticulum</keyword>
<evidence type="ECO:0000313" key="17">
    <source>
        <dbReference type="Proteomes" id="UP000316225"/>
    </source>
</evidence>
<dbReference type="GO" id="GO:0046872">
    <property type="term" value="F:metal ion binding"/>
    <property type="evidence" value="ECO:0007669"/>
    <property type="project" value="UniProtKB-KW"/>
</dbReference>
<keyword evidence="12" id="KW-1015">Disulfide bond</keyword>
<keyword evidence="4" id="KW-0808">Transferase</keyword>
<dbReference type="Pfam" id="PF19349">
    <property type="entry name" value="DUF5927"/>
    <property type="match status" value="1"/>
</dbReference>
<evidence type="ECO:0000256" key="14">
    <source>
        <dbReference type="ARBA" id="ARBA00042865"/>
    </source>
</evidence>
<evidence type="ECO:0000313" key="16">
    <source>
        <dbReference type="EMBL" id="TWI34347.1"/>
    </source>
</evidence>
<keyword evidence="13" id="KW-0325">Glycoprotein</keyword>
<dbReference type="PANTHER" id="PTHR46025">
    <property type="entry name" value="XYLOSYLTRANSFERASE OXT"/>
    <property type="match status" value="1"/>
</dbReference>
<dbReference type="Proteomes" id="UP000316225">
    <property type="component" value="Unassembled WGS sequence"/>
</dbReference>
<dbReference type="AlphaFoldDB" id="A0A562NQ64"/>
<dbReference type="InterPro" id="IPR045971">
    <property type="entry name" value="DUF5927"/>
</dbReference>
<evidence type="ECO:0000256" key="10">
    <source>
        <dbReference type="ARBA" id="ARBA00023034"/>
    </source>
</evidence>
<keyword evidence="11" id="KW-0472">Membrane</keyword>
<gene>
    <name evidence="16" type="ORF">IQ24_01865</name>
</gene>
<evidence type="ECO:0000256" key="5">
    <source>
        <dbReference type="ARBA" id="ARBA00022692"/>
    </source>
</evidence>
<evidence type="ECO:0000256" key="11">
    <source>
        <dbReference type="ARBA" id="ARBA00023136"/>
    </source>
</evidence>
<dbReference type="GO" id="GO:0050650">
    <property type="term" value="P:chondroitin sulfate proteoglycan biosynthetic process"/>
    <property type="evidence" value="ECO:0007669"/>
    <property type="project" value="TreeGrafter"/>
</dbReference>
<evidence type="ECO:0000259" key="15">
    <source>
        <dbReference type="Pfam" id="PF19349"/>
    </source>
</evidence>
<dbReference type="GO" id="GO:0016020">
    <property type="term" value="C:membrane"/>
    <property type="evidence" value="ECO:0007669"/>
    <property type="project" value="InterPro"/>
</dbReference>
<dbReference type="Pfam" id="PF02485">
    <property type="entry name" value="Branch"/>
    <property type="match status" value="1"/>
</dbReference>
<accession>A0A562NQ64</accession>
<keyword evidence="3" id="KW-0328">Glycosyltransferase</keyword>
<protein>
    <recommendedName>
        <fullName evidence="14">Peptide O-xylosyltransferase</fullName>
    </recommendedName>
</protein>
<keyword evidence="17" id="KW-1185">Reference proteome</keyword>
<keyword evidence="8" id="KW-0735">Signal-anchor</keyword>
<keyword evidence="9" id="KW-1133">Transmembrane helix</keyword>
<keyword evidence="6" id="KW-0479">Metal-binding</keyword>
<comment type="subcellular location">
    <subcellularLocation>
        <location evidence="2">Endoplasmic reticulum membrane</location>
        <topology evidence="2">Single-pass type II membrane protein</topology>
    </subcellularLocation>
    <subcellularLocation>
        <location evidence="1">Golgi apparatus membrane</location>
        <topology evidence="1">Single-pass type II membrane protein</topology>
    </subcellularLocation>
</comment>
<evidence type="ECO:0000256" key="8">
    <source>
        <dbReference type="ARBA" id="ARBA00022968"/>
    </source>
</evidence>
<evidence type="ECO:0000256" key="4">
    <source>
        <dbReference type="ARBA" id="ARBA00022679"/>
    </source>
</evidence>